<comment type="caution">
    <text evidence="1">The sequence shown here is derived from an EMBL/GenBank/DDBJ whole genome shotgun (WGS) entry which is preliminary data.</text>
</comment>
<keyword evidence="2" id="KW-1185">Reference proteome</keyword>
<organism evidence="1 2">
    <name type="scientific">Araneus ventricosus</name>
    <name type="common">Orbweaver spider</name>
    <name type="synonym">Epeira ventricosa</name>
    <dbReference type="NCBI Taxonomy" id="182803"/>
    <lineage>
        <taxon>Eukaryota</taxon>
        <taxon>Metazoa</taxon>
        <taxon>Ecdysozoa</taxon>
        <taxon>Arthropoda</taxon>
        <taxon>Chelicerata</taxon>
        <taxon>Arachnida</taxon>
        <taxon>Araneae</taxon>
        <taxon>Araneomorphae</taxon>
        <taxon>Entelegynae</taxon>
        <taxon>Araneoidea</taxon>
        <taxon>Araneidae</taxon>
        <taxon>Araneus</taxon>
    </lineage>
</organism>
<dbReference type="AlphaFoldDB" id="A0A4Y2N4W5"/>
<reference evidence="1 2" key="1">
    <citation type="journal article" date="2019" name="Sci. Rep.">
        <title>Orb-weaving spider Araneus ventricosus genome elucidates the spidroin gene catalogue.</title>
        <authorList>
            <person name="Kono N."/>
            <person name="Nakamura H."/>
            <person name="Ohtoshi R."/>
            <person name="Moran D.A.P."/>
            <person name="Shinohara A."/>
            <person name="Yoshida Y."/>
            <person name="Fujiwara M."/>
            <person name="Mori M."/>
            <person name="Tomita M."/>
            <person name="Arakawa K."/>
        </authorList>
    </citation>
    <scope>NUCLEOTIDE SEQUENCE [LARGE SCALE GENOMIC DNA]</scope>
</reference>
<proteinExistence type="predicted"/>
<accession>A0A4Y2N4W5</accession>
<dbReference type="Proteomes" id="UP000499080">
    <property type="component" value="Unassembled WGS sequence"/>
</dbReference>
<gene>
    <name evidence="1" type="ORF">AVEN_73918_1</name>
</gene>
<feature type="non-terminal residue" evidence="1">
    <location>
        <position position="1"/>
    </location>
</feature>
<dbReference type="EMBL" id="BGPR01126313">
    <property type="protein sequence ID" value="GBN34435.1"/>
    <property type="molecule type" value="Genomic_DNA"/>
</dbReference>
<evidence type="ECO:0000313" key="1">
    <source>
        <dbReference type="EMBL" id="GBN34435.1"/>
    </source>
</evidence>
<evidence type="ECO:0000313" key="2">
    <source>
        <dbReference type="Proteomes" id="UP000499080"/>
    </source>
</evidence>
<sequence length="46" mass="5286">VITPVEPGKVSVLFVDVNLQECFLDVSRYRHWVTPKSKQETKQIGN</sequence>
<name>A0A4Y2N4W5_ARAVE</name>
<protein>
    <submittedName>
        <fullName evidence="1">Uncharacterized protein</fullName>
    </submittedName>
</protein>